<evidence type="ECO:0000313" key="1">
    <source>
        <dbReference type="EMBL" id="GJN39205.1"/>
    </source>
</evidence>
<protein>
    <submittedName>
        <fullName evidence="1">Uncharacterized protein</fullName>
    </submittedName>
</protein>
<reference evidence="1" key="1">
    <citation type="journal article" date="2018" name="DNA Res.">
        <title>Multiple hybrid de novo genome assembly of finger millet, an orphan allotetraploid crop.</title>
        <authorList>
            <person name="Hatakeyama M."/>
            <person name="Aluri S."/>
            <person name="Balachadran M.T."/>
            <person name="Sivarajan S.R."/>
            <person name="Patrignani A."/>
            <person name="Gruter S."/>
            <person name="Poveda L."/>
            <person name="Shimizu-Inatsugi R."/>
            <person name="Baeten J."/>
            <person name="Francoijs K.J."/>
            <person name="Nataraja K.N."/>
            <person name="Reddy Y.A.N."/>
            <person name="Phadnis S."/>
            <person name="Ravikumar R.L."/>
            <person name="Schlapbach R."/>
            <person name="Sreeman S.M."/>
            <person name="Shimizu K.K."/>
        </authorList>
    </citation>
    <scope>NUCLEOTIDE SEQUENCE</scope>
</reference>
<dbReference type="EMBL" id="BQKI01000097">
    <property type="protein sequence ID" value="GJN39205.1"/>
    <property type="molecule type" value="Genomic_DNA"/>
</dbReference>
<dbReference type="AlphaFoldDB" id="A0AAV5FXI3"/>
<dbReference type="SUPFAM" id="SSF52047">
    <property type="entry name" value="RNI-like"/>
    <property type="match status" value="1"/>
</dbReference>
<dbReference type="Gene3D" id="3.80.10.10">
    <property type="entry name" value="Ribonuclease Inhibitor"/>
    <property type="match status" value="1"/>
</dbReference>
<evidence type="ECO:0000313" key="2">
    <source>
        <dbReference type="Proteomes" id="UP001054889"/>
    </source>
</evidence>
<keyword evidence="2" id="KW-1185">Reference proteome</keyword>
<gene>
    <name evidence="1" type="primary">gb28307</name>
    <name evidence="1" type="ORF">PR202_gb28307</name>
</gene>
<dbReference type="Proteomes" id="UP001054889">
    <property type="component" value="Unassembled WGS sequence"/>
</dbReference>
<reference evidence="1" key="2">
    <citation type="submission" date="2021-12" db="EMBL/GenBank/DDBJ databases">
        <title>Resequencing data analysis of finger millet.</title>
        <authorList>
            <person name="Hatakeyama M."/>
            <person name="Aluri S."/>
            <person name="Balachadran M.T."/>
            <person name="Sivarajan S.R."/>
            <person name="Poveda L."/>
            <person name="Shimizu-Inatsugi R."/>
            <person name="Schlapbach R."/>
            <person name="Sreeman S.M."/>
            <person name="Shimizu K.K."/>
        </authorList>
    </citation>
    <scope>NUCLEOTIDE SEQUENCE</scope>
</reference>
<accession>A0AAV5FXI3</accession>
<dbReference type="InterPro" id="IPR032675">
    <property type="entry name" value="LRR_dom_sf"/>
</dbReference>
<comment type="caution">
    <text evidence="1">The sequence shown here is derived from an EMBL/GenBank/DDBJ whole genome shotgun (WGS) entry which is preliminary data.</text>
</comment>
<organism evidence="1 2">
    <name type="scientific">Eleusine coracana subsp. coracana</name>
    <dbReference type="NCBI Taxonomy" id="191504"/>
    <lineage>
        <taxon>Eukaryota</taxon>
        <taxon>Viridiplantae</taxon>
        <taxon>Streptophyta</taxon>
        <taxon>Embryophyta</taxon>
        <taxon>Tracheophyta</taxon>
        <taxon>Spermatophyta</taxon>
        <taxon>Magnoliopsida</taxon>
        <taxon>Liliopsida</taxon>
        <taxon>Poales</taxon>
        <taxon>Poaceae</taxon>
        <taxon>PACMAD clade</taxon>
        <taxon>Chloridoideae</taxon>
        <taxon>Cynodonteae</taxon>
        <taxon>Eleusininae</taxon>
        <taxon>Eleusine</taxon>
    </lineage>
</organism>
<sequence length="278" mass="32130">MSRVSNAHELSLHIQYNTESPDEYEEDGGAWCLELPPATTELDVLAYYYAVRPPHLRGSGVGNLRSLTLSGLTVLCQDFLLTELPSLEDLRIRNCAIAASINITSENMPRLRHLVIKDVSVKTNNTRADINVLADELRTLRMSCDKSSLTKPCDENEMFRPRTRFRASFTTYSTFRLRAPRLQLFHWRCTYADAVCIQSVGHLWNVVIKLAAGRKLRQYDEELSYVTVDQRDKLMRDILHELMPGLRPLDWEDVKRKCVQRDDRWVCFEMTKAYAVTQ</sequence>
<proteinExistence type="predicted"/>
<name>A0AAV5FXI3_ELECO</name>